<dbReference type="OrthoDB" id="5244068at2"/>
<keyword evidence="1" id="KW-0255">Endonuclease</keyword>
<dbReference type="Gene3D" id="1.10.30.50">
    <property type="match status" value="1"/>
</dbReference>
<evidence type="ECO:0000313" key="2">
    <source>
        <dbReference type="Proteomes" id="UP000289954"/>
    </source>
</evidence>
<proteinExistence type="predicted"/>
<gene>
    <name evidence="1" type="ORF">CBZ_06900</name>
</gene>
<name>A0A402DND0_9CELL</name>
<accession>A0A402DND0</accession>
<dbReference type="EMBL" id="BIMR01000038">
    <property type="protein sequence ID" value="GCE75634.1"/>
    <property type="molecule type" value="Genomic_DNA"/>
</dbReference>
<evidence type="ECO:0000313" key="1">
    <source>
        <dbReference type="EMBL" id="GCE75634.1"/>
    </source>
</evidence>
<protein>
    <submittedName>
        <fullName evidence="1">HNH endonuclease</fullName>
    </submittedName>
</protein>
<reference evidence="1 2" key="1">
    <citation type="submission" date="2019-01" db="EMBL/GenBank/DDBJ databases">
        <title>Draft genome sequence of Cellulomonas takizawaensis strain TKZ-21.</title>
        <authorList>
            <person name="Yamamura H."/>
            <person name="Hayashi T."/>
            <person name="Hamada M."/>
            <person name="Serisawa Y."/>
            <person name="Matsuyama K."/>
            <person name="Nakagawa Y."/>
            <person name="Otoguro M."/>
            <person name="Yanagida F."/>
            <person name="Hayakawa M."/>
        </authorList>
    </citation>
    <scope>NUCLEOTIDE SEQUENCE [LARGE SCALE GENOMIC DNA]</scope>
    <source>
        <strain evidence="1 2">NBRC12680</strain>
    </source>
</reference>
<dbReference type="Proteomes" id="UP000289954">
    <property type="component" value="Unassembled WGS sequence"/>
</dbReference>
<keyword evidence="2" id="KW-1185">Reference proteome</keyword>
<dbReference type="InterPro" id="IPR003615">
    <property type="entry name" value="HNH_nuc"/>
</dbReference>
<organism evidence="1 2">
    <name type="scientific">Cellulomonas biazotea</name>
    <dbReference type="NCBI Taxonomy" id="1709"/>
    <lineage>
        <taxon>Bacteria</taxon>
        <taxon>Bacillati</taxon>
        <taxon>Actinomycetota</taxon>
        <taxon>Actinomycetes</taxon>
        <taxon>Micrococcales</taxon>
        <taxon>Cellulomonadaceae</taxon>
        <taxon>Cellulomonas</taxon>
    </lineage>
</organism>
<dbReference type="GO" id="GO:0004519">
    <property type="term" value="F:endonuclease activity"/>
    <property type="evidence" value="ECO:0007669"/>
    <property type="project" value="UniProtKB-KW"/>
</dbReference>
<dbReference type="AlphaFoldDB" id="A0A402DND0"/>
<dbReference type="RefSeq" id="WP_130780236.1">
    <property type="nucleotide sequence ID" value="NZ_BIMR01000038.1"/>
</dbReference>
<keyword evidence="1" id="KW-0540">Nuclease</keyword>
<keyword evidence="1" id="KW-0378">Hydrolase</keyword>
<sequence length="276" mass="29977">MLLTTRPSIAARDVFEACCVGIVDAHRKARLVPNSSKIGAAAADYATAAQQGRLQTIVATSYEPYGTATVGDFVWLYDQRLVRSRVGRGYYEAIRTGNRDERCALCNAKQASTLDHHLPKAEHPIFAVTPENLLPACRDCNAAKLASLRPTLNTYFDDLGPGRWLSAVIVIRGGSFVPDFELAVQPTWSPALADRAQAHFEVLRLRTVYSFEASRHLVGIRDQLAGLLDRGGAAAVQLHLQEAAASWAANDPNSWQAAIYEACAASTWFCGGGFRG</sequence>
<comment type="caution">
    <text evidence="1">The sequence shown here is derived from an EMBL/GenBank/DDBJ whole genome shotgun (WGS) entry which is preliminary data.</text>
</comment>
<dbReference type="CDD" id="cd00085">
    <property type="entry name" value="HNHc"/>
    <property type="match status" value="1"/>
</dbReference>